<organism evidence="2 3">
    <name type="scientific">Solibacillus kalamii</name>
    <dbReference type="NCBI Taxonomy" id="1748298"/>
    <lineage>
        <taxon>Bacteria</taxon>
        <taxon>Bacillati</taxon>
        <taxon>Bacillota</taxon>
        <taxon>Bacilli</taxon>
        <taxon>Bacillales</taxon>
        <taxon>Caryophanaceae</taxon>
        <taxon>Solibacillus</taxon>
    </lineage>
</organism>
<proteinExistence type="predicted"/>
<dbReference type="InterPro" id="IPR011428">
    <property type="entry name" value="Spore_coat_X/V"/>
</dbReference>
<gene>
    <name evidence="2" type="ORF">CBM15_02040</name>
</gene>
<dbReference type="RefSeq" id="WP_087615538.1">
    <property type="nucleotide sequence ID" value="NZ_JAFBEY010000002.1"/>
</dbReference>
<keyword evidence="3" id="KW-1185">Reference proteome</keyword>
<dbReference type="EMBL" id="NHNT01000001">
    <property type="protein sequence ID" value="OUZ40673.1"/>
    <property type="molecule type" value="Genomic_DNA"/>
</dbReference>
<sequence>MANNNNNRTPQNNENNVEVNQFQDQGLIIRNSHTVDVTQTEVQGLVLVQAALQAAIEAAIVVLGSNENTDVRNLQRIAQNLEVTQAESQRVVILDSDAITVRQTEVQIDVVVQAAIQLLAQLALRVG</sequence>
<dbReference type="Proteomes" id="UP000196594">
    <property type="component" value="Unassembled WGS sequence"/>
</dbReference>
<evidence type="ECO:0000313" key="2">
    <source>
        <dbReference type="EMBL" id="OUZ40673.1"/>
    </source>
</evidence>
<name>A0ABX3ZLM5_9BACL</name>
<evidence type="ECO:0000313" key="3">
    <source>
        <dbReference type="Proteomes" id="UP000196594"/>
    </source>
</evidence>
<protein>
    <recommendedName>
        <fullName evidence="1">Spore coat protein X/V domain-containing protein</fullName>
    </recommendedName>
</protein>
<dbReference type="Pfam" id="PF07552">
    <property type="entry name" value="Coat_X"/>
    <property type="match status" value="1"/>
</dbReference>
<feature type="domain" description="Spore coat protein X/V" evidence="1">
    <location>
        <begin position="18"/>
        <end position="58"/>
    </location>
</feature>
<accession>A0ABX3ZLM5</accession>
<evidence type="ECO:0000259" key="1">
    <source>
        <dbReference type="Pfam" id="PF07552"/>
    </source>
</evidence>
<reference evidence="2 3" key="1">
    <citation type="journal article" date="2017" name="Int. J. Syst. Evol. Microbiol.">
        <title>Solibacillus kalamii sp. nov., isolated from a high-efficiency particulate arrestance filter system used in the International Space Station.</title>
        <authorList>
            <person name="Checinska Sielaff A."/>
            <person name="Kumar R.M."/>
            <person name="Pal D."/>
            <person name="Mayilraj S."/>
            <person name="Venkateswaran K."/>
        </authorList>
    </citation>
    <scope>NUCLEOTIDE SEQUENCE [LARGE SCALE GENOMIC DNA]</scope>
    <source>
        <strain evidence="2 3">ISSFR-015</strain>
    </source>
</reference>
<comment type="caution">
    <text evidence="2">The sequence shown here is derived from an EMBL/GenBank/DDBJ whole genome shotgun (WGS) entry which is preliminary data.</text>
</comment>